<organism evidence="2 3">
    <name type="scientific">Planotetraspora silvatica</name>
    <dbReference type="NCBI Taxonomy" id="234614"/>
    <lineage>
        <taxon>Bacteria</taxon>
        <taxon>Bacillati</taxon>
        <taxon>Actinomycetota</taxon>
        <taxon>Actinomycetes</taxon>
        <taxon>Streptosporangiales</taxon>
        <taxon>Streptosporangiaceae</taxon>
        <taxon>Planotetraspora</taxon>
    </lineage>
</organism>
<dbReference type="Proteomes" id="UP000644610">
    <property type="component" value="Unassembled WGS sequence"/>
</dbReference>
<protein>
    <submittedName>
        <fullName evidence="2">Uncharacterized protein</fullName>
    </submittedName>
</protein>
<accession>A0A8J3UKR0</accession>
<evidence type="ECO:0000256" key="1">
    <source>
        <dbReference type="SAM" id="MobiDB-lite"/>
    </source>
</evidence>
<dbReference type="EMBL" id="BOOQ01000023">
    <property type="protein sequence ID" value="GII47048.1"/>
    <property type="molecule type" value="Genomic_DNA"/>
</dbReference>
<sequence length="58" mass="5915">MTSRTTDTGGPFPYGNGHATKGPVKHPSIVDMQVKGEAKGGSADCRSTPTPDRGTKAG</sequence>
<comment type="caution">
    <text evidence="2">The sequence shown here is derived from an EMBL/GenBank/DDBJ whole genome shotgun (WGS) entry which is preliminary data.</text>
</comment>
<feature type="region of interest" description="Disordered" evidence="1">
    <location>
        <begin position="1"/>
        <end position="58"/>
    </location>
</feature>
<name>A0A8J3UKR0_9ACTN</name>
<gene>
    <name evidence="2" type="ORF">Psi02_34720</name>
</gene>
<evidence type="ECO:0000313" key="2">
    <source>
        <dbReference type="EMBL" id="GII47048.1"/>
    </source>
</evidence>
<proteinExistence type="predicted"/>
<reference evidence="2" key="1">
    <citation type="submission" date="2021-01" db="EMBL/GenBank/DDBJ databases">
        <title>Whole genome shotgun sequence of Planotetraspora silvatica NBRC 100141.</title>
        <authorList>
            <person name="Komaki H."/>
            <person name="Tamura T."/>
        </authorList>
    </citation>
    <scope>NUCLEOTIDE SEQUENCE</scope>
    <source>
        <strain evidence="2">NBRC 100141</strain>
    </source>
</reference>
<keyword evidence="3" id="KW-1185">Reference proteome</keyword>
<evidence type="ECO:0000313" key="3">
    <source>
        <dbReference type="Proteomes" id="UP000644610"/>
    </source>
</evidence>
<dbReference type="AlphaFoldDB" id="A0A8J3UKR0"/>